<organism evidence="2 3">
    <name type="scientific">Postia placenta MAD-698-R-SB12</name>
    <dbReference type="NCBI Taxonomy" id="670580"/>
    <lineage>
        <taxon>Eukaryota</taxon>
        <taxon>Fungi</taxon>
        <taxon>Dikarya</taxon>
        <taxon>Basidiomycota</taxon>
        <taxon>Agaricomycotina</taxon>
        <taxon>Agaricomycetes</taxon>
        <taxon>Polyporales</taxon>
        <taxon>Adustoporiaceae</taxon>
        <taxon>Rhodonia</taxon>
    </lineage>
</organism>
<dbReference type="AlphaFoldDB" id="A0A1X6NG04"/>
<name>A0A1X6NG04_9APHY</name>
<keyword evidence="1" id="KW-0812">Transmembrane</keyword>
<keyword evidence="1" id="KW-1133">Transmembrane helix</keyword>
<evidence type="ECO:0000256" key="1">
    <source>
        <dbReference type="SAM" id="Phobius"/>
    </source>
</evidence>
<proteinExistence type="predicted"/>
<dbReference type="GeneID" id="36332803"/>
<protein>
    <recommendedName>
        <fullName evidence="4">WW domain-containing protein</fullName>
    </recommendedName>
</protein>
<dbReference type="OrthoDB" id="2674421at2759"/>
<keyword evidence="3" id="KW-1185">Reference proteome</keyword>
<evidence type="ECO:0000313" key="2">
    <source>
        <dbReference type="EMBL" id="OSX67554.1"/>
    </source>
</evidence>
<feature type="transmembrane region" description="Helical" evidence="1">
    <location>
        <begin position="445"/>
        <end position="462"/>
    </location>
</feature>
<accession>A0A1X6NG04</accession>
<dbReference type="RefSeq" id="XP_024344348.1">
    <property type="nucleotide sequence ID" value="XM_024487854.1"/>
</dbReference>
<gene>
    <name evidence="2" type="ORF">POSPLADRAFT_1164956</name>
</gene>
<evidence type="ECO:0000313" key="3">
    <source>
        <dbReference type="Proteomes" id="UP000194127"/>
    </source>
</evidence>
<dbReference type="EMBL" id="KZ110591">
    <property type="protein sequence ID" value="OSX67554.1"/>
    <property type="molecule type" value="Genomic_DNA"/>
</dbReference>
<keyword evidence="1" id="KW-0472">Membrane</keyword>
<dbReference type="Proteomes" id="UP000194127">
    <property type="component" value="Unassembled WGS sequence"/>
</dbReference>
<feature type="transmembrane region" description="Helical" evidence="1">
    <location>
        <begin position="384"/>
        <end position="405"/>
    </location>
</feature>
<evidence type="ECO:0008006" key="4">
    <source>
        <dbReference type="Google" id="ProtNLM"/>
    </source>
</evidence>
<feature type="transmembrane region" description="Helical" evidence="1">
    <location>
        <begin position="468"/>
        <end position="486"/>
    </location>
</feature>
<reference evidence="2 3" key="1">
    <citation type="submission" date="2017-04" db="EMBL/GenBank/DDBJ databases">
        <title>Genome Sequence of the Model Brown-Rot Fungus Postia placenta SB12.</title>
        <authorList>
            <consortium name="DOE Joint Genome Institute"/>
            <person name="Gaskell J."/>
            <person name="Kersten P."/>
            <person name="Larrondo L.F."/>
            <person name="Canessa P."/>
            <person name="Martinez D."/>
            <person name="Hibbett D."/>
            <person name="Schmoll M."/>
            <person name="Kubicek C.P."/>
            <person name="Martinez A.T."/>
            <person name="Yadav J."/>
            <person name="Master E."/>
            <person name="Magnuson J.K."/>
            <person name="James T."/>
            <person name="Yaver D."/>
            <person name="Berka R."/>
            <person name="Labutti K."/>
            <person name="Lipzen A."/>
            <person name="Aerts A."/>
            <person name="Barry K."/>
            <person name="Henrissat B."/>
            <person name="Blanchette R."/>
            <person name="Grigoriev I."/>
            <person name="Cullen D."/>
        </authorList>
    </citation>
    <scope>NUCLEOTIDE SEQUENCE [LARGE SCALE GENOMIC DNA]</scope>
    <source>
        <strain evidence="2 3">MAD-698-R-SB12</strain>
    </source>
</reference>
<sequence>MHEVSPQCIARESTDSFIVSFPGTTTTDVDSVDVPFQIELPDYCQGSMLQPTTALRNDRYNTTEMVYPTSVNIVAGVHSTACLIEPKYLPMSWAHHVNPEGANYYVNNAGAVCVVTDAPLHKQDIREKIHASVEKIHILVEHLGFKLPADCELYIKPCSTSDKVSYYFVDHDSQTEFWLQNVDSEELDIPDVSSIEHLKYILQEHYWTHVEYFPHRSVSTKHRDELVNMLRHAQVDQLTSDSSTFPYDAEHCTKFLALIEGSDIDNPYMTCVIARLWIVISQQRFTQFYAEDHARLCRFQRRFELSPVVQDIKAQICSALLFGMPSSIQKDLEQLFVDRIVYGMHWRKFMLTQERSWRESAYLSAGLITATAIALRFSRSLLCLTTGAVSLMLSLGALGSSIALLQRYVKGGEMNAATAAQHITEVEHDKYGFGPIAAIHSLPRALIYWTLVALAFHTLSYALTTQSITMIATTITMMILAGTISFKSRSLLSNK</sequence>